<protein>
    <submittedName>
        <fullName evidence="1">Uncharacterized protein</fullName>
    </submittedName>
</protein>
<name>A0ABX8YGX4_9PSED</name>
<keyword evidence="2" id="KW-1185">Reference proteome</keyword>
<evidence type="ECO:0000313" key="1">
    <source>
        <dbReference type="EMBL" id="QYY79157.1"/>
    </source>
</evidence>
<evidence type="ECO:0000313" key="2">
    <source>
        <dbReference type="Proteomes" id="UP000824588"/>
    </source>
</evidence>
<sequence length="583" mass="64637">MECKKCVSVADIKKAHAEDQSGESVGVKTVCPKDSASASSSVVESSLSMPVMVSVPVEPYKTMAECKTAKKYIESQRAYQNSFIGHCFRSVMTEHSSVGFEFEFTGHSIFGLDSHVALGSSGALSALFGICFELESDSGQIIEIGMPPFLIPRIEGKHNKEEIAAVFACMKDAMLSIKRVAVNDKHSLDILLCLVEQEGIGDKWSKKTQRILEVCEPTSDKAKGDNVYSQMNISMSAIESANLITASREWFAEEKDWNECEKSFIGDTYRTLENLHNGKQAAVIHINKALVNTLAIPSLVYPRRNGNPVPENMDYSSMVKEMASVWVKDSPANILATLAGPGDREELKQHAEFAFETVIKPKLNTLIGYMRVDEEGAVGRPFAYEKEQWAKINTVFRGEPEWICEDTRSKLLVLGKTVAISFEPVLTRLDEWGKLIKNDDYREFDDLVKEGFLAVEVGDESVDRESTRASFYADRYRQIKEAIDTACQKAVAEASTQTVYNDIEKEVTNMIGRLGGGAVDFGAHSFANETFGEGFGVRKDTFVKYFTSECPSWASGMPELVYNVVEIRSDLAVKKYLGIAVVV</sequence>
<dbReference type="EMBL" id="CP071586">
    <property type="protein sequence ID" value="QYY79157.1"/>
    <property type="molecule type" value="Genomic_DNA"/>
</dbReference>
<dbReference type="RefSeq" id="WP_220556137.1">
    <property type="nucleotide sequence ID" value="NZ_CP071586.1"/>
</dbReference>
<gene>
    <name evidence="1" type="ORF">J0G10_15490</name>
</gene>
<proteinExistence type="predicted"/>
<accession>A0ABX8YGX4</accession>
<dbReference type="Proteomes" id="UP000824588">
    <property type="component" value="Chromosome"/>
</dbReference>
<reference evidence="1 2" key="1">
    <citation type="journal article" date="2022" name="Int. J. Syst. Evol. Microbiol.">
        <title>Pseudomonas germanica sp. nov., isolated from Iris germanica rhizomes.</title>
        <authorList>
            <person name="Atanasov K.E."/>
            <person name="Galbis D.M."/>
            <person name="Gallego J."/>
            <person name="Serpico A."/>
            <person name="Bosch M."/>
            <person name="Altabella T."/>
            <person name="Ferrer A."/>
        </authorList>
    </citation>
    <scope>NUCLEOTIDE SEQUENCE [LARGE SCALE GENOMIC DNA]</scope>
    <source>
        <strain evidence="1 2">FIT28</strain>
    </source>
</reference>
<organism evidence="1 2">
    <name type="scientific">Pseudomonas germanica</name>
    <dbReference type="NCBI Taxonomy" id="2815720"/>
    <lineage>
        <taxon>Bacteria</taxon>
        <taxon>Pseudomonadati</taxon>
        <taxon>Pseudomonadota</taxon>
        <taxon>Gammaproteobacteria</taxon>
        <taxon>Pseudomonadales</taxon>
        <taxon>Pseudomonadaceae</taxon>
        <taxon>Pseudomonas</taxon>
    </lineage>
</organism>